<dbReference type="Gene3D" id="3.30.300.20">
    <property type="match status" value="1"/>
</dbReference>
<dbReference type="InterPro" id="IPR015946">
    <property type="entry name" value="KH_dom-like_a/b"/>
</dbReference>
<dbReference type="InterPro" id="IPR036102">
    <property type="entry name" value="OsmC/Ohrsf"/>
</dbReference>
<dbReference type="AlphaFoldDB" id="A0A561E862"/>
<dbReference type="SUPFAM" id="SSF82784">
    <property type="entry name" value="OsmC-like"/>
    <property type="match status" value="1"/>
</dbReference>
<dbReference type="InterPro" id="IPR003718">
    <property type="entry name" value="OsmC/Ohr_fam"/>
</dbReference>
<dbReference type="EMBL" id="VIVQ01000001">
    <property type="protein sequence ID" value="TWE11805.1"/>
    <property type="molecule type" value="Genomic_DNA"/>
</dbReference>
<reference evidence="1 2" key="1">
    <citation type="submission" date="2019-06" db="EMBL/GenBank/DDBJ databases">
        <title>Sequencing the genomes of 1000 actinobacteria strains.</title>
        <authorList>
            <person name="Klenk H.-P."/>
        </authorList>
    </citation>
    <scope>NUCLEOTIDE SEQUENCE [LARGE SCALE GENOMIC DNA]</scope>
    <source>
        <strain evidence="1 2">DSM 19560</strain>
    </source>
</reference>
<evidence type="ECO:0000313" key="1">
    <source>
        <dbReference type="EMBL" id="TWE11805.1"/>
    </source>
</evidence>
<evidence type="ECO:0000313" key="2">
    <source>
        <dbReference type="Proteomes" id="UP000318297"/>
    </source>
</evidence>
<dbReference type="InterPro" id="IPR052707">
    <property type="entry name" value="OsmC_Ohr_Peroxiredoxin"/>
</dbReference>
<proteinExistence type="predicted"/>
<gene>
    <name evidence="1" type="ORF">BKA23_0591</name>
</gene>
<dbReference type="GO" id="GO:0004601">
    <property type="term" value="F:peroxidase activity"/>
    <property type="evidence" value="ECO:0007669"/>
    <property type="project" value="InterPro"/>
</dbReference>
<dbReference type="Proteomes" id="UP000318297">
    <property type="component" value="Unassembled WGS sequence"/>
</dbReference>
<dbReference type="Pfam" id="PF02566">
    <property type="entry name" value="OsmC"/>
    <property type="match status" value="1"/>
</dbReference>
<accession>A0A561E862</accession>
<protein>
    <submittedName>
        <fullName evidence="1">Osmotically inducible protein OsmC</fullName>
    </submittedName>
</protein>
<dbReference type="NCBIfam" id="TIGR03562">
    <property type="entry name" value="osmo_induc_OsmC"/>
    <property type="match status" value="1"/>
</dbReference>
<keyword evidence="2" id="KW-1185">Reference proteome</keyword>
<dbReference type="PANTHER" id="PTHR42830:SF1">
    <property type="entry name" value="OSMOTICALLY INDUCIBLE FAMILY PROTEIN"/>
    <property type="match status" value="1"/>
</dbReference>
<dbReference type="InterPro" id="IPR019904">
    <property type="entry name" value="Peroxiredoxin_OsmC"/>
</dbReference>
<dbReference type="RefSeq" id="WP_170226343.1">
    <property type="nucleotide sequence ID" value="NZ_VIVQ01000001.1"/>
</dbReference>
<name>A0A561E862_9MICO</name>
<sequence length="153" mass="15791">MKAHGSASWHGSWREGGGQLSTASGSMHAVGYTYASRFESTDGVSPEELLAASYAGCLNQAFANAFGWGNFIAERIDTTVEVETLLGMPDGPPGRIHITMRASVDGITESQFTGLTNAAKNGCLIGRMLGVTSTMDAQLITSAPAGACTAGEA</sequence>
<organism evidence="1 2">
    <name type="scientific">Rudaeicoccus suwonensis</name>
    <dbReference type="NCBI Taxonomy" id="657409"/>
    <lineage>
        <taxon>Bacteria</taxon>
        <taxon>Bacillati</taxon>
        <taxon>Actinomycetota</taxon>
        <taxon>Actinomycetes</taxon>
        <taxon>Micrococcales</taxon>
        <taxon>Dermacoccaceae</taxon>
        <taxon>Rudaeicoccus</taxon>
    </lineage>
</organism>
<comment type="caution">
    <text evidence="1">The sequence shown here is derived from an EMBL/GenBank/DDBJ whole genome shotgun (WGS) entry which is preliminary data.</text>
</comment>
<dbReference type="GO" id="GO:0006979">
    <property type="term" value="P:response to oxidative stress"/>
    <property type="evidence" value="ECO:0007669"/>
    <property type="project" value="InterPro"/>
</dbReference>
<dbReference type="PANTHER" id="PTHR42830">
    <property type="entry name" value="OSMOTICALLY INDUCIBLE FAMILY PROTEIN"/>
    <property type="match status" value="1"/>
</dbReference>